<keyword evidence="6" id="KW-1185">Reference proteome</keyword>
<dbReference type="Gene3D" id="1.10.10.60">
    <property type="entry name" value="Homeodomain-like"/>
    <property type="match status" value="1"/>
</dbReference>
<dbReference type="SUPFAM" id="SSF46689">
    <property type="entry name" value="Homeodomain-like"/>
    <property type="match status" value="1"/>
</dbReference>
<dbReference type="PRINTS" id="PR00032">
    <property type="entry name" value="HTHARAC"/>
</dbReference>
<sequence length="46" mass="5206">MLTIGIFPLTEIASETGFESLSYFSRIFKNVTGLSPTHYKMNNHIV</sequence>
<evidence type="ECO:0000313" key="5">
    <source>
        <dbReference type="EMBL" id="KAA6439936.1"/>
    </source>
</evidence>
<evidence type="ECO:0000256" key="2">
    <source>
        <dbReference type="ARBA" id="ARBA00023125"/>
    </source>
</evidence>
<dbReference type="EMBL" id="VBSN01000029">
    <property type="protein sequence ID" value="KAA6439936.1"/>
    <property type="molecule type" value="Genomic_DNA"/>
</dbReference>
<evidence type="ECO:0000256" key="1">
    <source>
        <dbReference type="ARBA" id="ARBA00023015"/>
    </source>
</evidence>
<dbReference type="OrthoDB" id="1007602at2"/>
<keyword evidence="2" id="KW-0238">DNA-binding</keyword>
<reference evidence="5 6" key="1">
    <citation type="submission" date="2019-05" db="EMBL/GenBank/DDBJ databases">
        <authorList>
            <person name="Qu J.-H."/>
        </authorList>
    </citation>
    <scope>NUCLEOTIDE SEQUENCE [LARGE SCALE GENOMIC DNA]</scope>
    <source>
        <strain evidence="5 6">NS28</strain>
    </source>
</reference>
<dbReference type="Proteomes" id="UP000323994">
    <property type="component" value="Unassembled WGS sequence"/>
</dbReference>
<dbReference type="GO" id="GO:0003700">
    <property type="term" value="F:DNA-binding transcription factor activity"/>
    <property type="evidence" value="ECO:0007669"/>
    <property type="project" value="InterPro"/>
</dbReference>
<dbReference type="InterPro" id="IPR009057">
    <property type="entry name" value="Homeodomain-like_sf"/>
</dbReference>
<keyword evidence="3" id="KW-0804">Transcription</keyword>
<name>A0A5M8QZ53_9BACT</name>
<dbReference type="AlphaFoldDB" id="A0A5M8QZ53"/>
<feature type="domain" description="HTH araC/xylS-type" evidence="4">
    <location>
        <begin position="1"/>
        <end position="42"/>
    </location>
</feature>
<evidence type="ECO:0000313" key="6">
    <source>
        <dbReference type="Proteomes" id="UP000323994"/>
    </source>
</evidence>
<dbReference type="GO" id="GO:0043565">
    <property type="term" value="F:sequence-specific DNA binding"/>
    <property type="evidence" value="ECO:0007669"/>
    <property type="project" value="InterPro"/>
</dbReference>
<dbReference type="Pfam" id="PF00165">
    <property type="entry name" value="HTH_AraC"/>
    <property type="match status" value="1"/>
</dbReference>
<dbReference type="PROSITE" id="PS01124">
    <property type="entry name" value="HTH_ARAC_FAMILY_2"/>
    <property type="match status" value="1"/>
</dbReference>
<organism evidence="5 6">
    <name type="scientific">Dyadobacter flavalbus</name>
    <dbReference type="NCBI Taxonomy" id="2579942"/>
    <lineage>
        <taxon>Bacteria</taxon>
        <taxon>Pseudomonadati</taxon>
        <taxon>Bacteroidota</taxon>
        <taxon>Cytophagia</taxon>
        <taxon>Cytophagales</taxon>
        <taxon>Spirosomataceae</taxon>
        <taxon>Dyadobacter</taxon>
    </lineage>
</organism>
<gene>
    <name evidence="5" type="ORF">FEM33_10030</name>
</gene>
<dbReference type="RefSeq" id="WP_139011966.1">
    <property type="nucleotide sequence ID" value="NZ_VBSN01000029.1"/>
</dbReference>
<accession>A0A5M8QZ53</accession>
<proteinExistence type="predicted"/>
<dbReference type="InterPro" id="IPR018060">
    <property type="entry name" value="HTH_AraC"/>
</dbReference>
<protein>
    <submittedName>
        <fullName evidence="5">AraC family transcriptional regulator</fullName>
    </submittedName>
</protein>
<comment type="caution">
    <text evidence="5">The sequence shown here is derived from an EMBL/GenBank/DDBJ whole genome shotgun (WGS) entry which is preliminary data.</text>
</comment>
<evidence type="ECO:0000256" key="3">
    <source>
        <dbReference type="ARBA" id="ARBA00023163"/>
    </source>
</evidence>
<dbReference type="InterPro" id="IPR020449">
    <property type="entry name" value="Tscrpt_reg_AraC-type_HTH"/>
</dbReference>
<evidence type="ECO:0000259" key="4">
    <source>
        <dbReference type="PROSITE" id="PS01124"/>
    </source>
</evidence>
<keyword evidence="1" id="KW-0805">Transcription regulation</keyword>